<dbReference type="RefSeq" id="WP_270897437.1">
    <property type="nucleotide sequence ID" value="NZ_JBHSPF010000071.1"/>
</dbReference>
<dbReference type="Pfam" id="PF01476">
    <property type="entry name" value="LysM"/>
    <property type="match status" value="1"/>
</dbReference>
<reference evidence="4" key="1">
    <citation type="journal article" date="2019" name="Int. J. Syst. Evol. Microbiol.">
        <title>The Global Catalogue of Microorganisms (GCM) 10K type strain sequencing project: providing services to taxonomists for standard genome sequencing and annotation.</title>
        <authorList>
            <consortium name="The Broad Institute Genomics Platform"/>
            <consortium name="The Broad Institute Genome Sequencing Center for Infectious Disease"/>
            <person name="Wu L."/>
            <person name="Ma J."/>
        </authorList>
    </citation>
    <scope>NUCLEOTIDE SEQUENCE [LARGE SCALE GENOMIC DNA]</scope>
    <source>
        <strain evidence="4">CGMCC 1.15790</strain>
    </source>
</reference>
<feature type="domain" description="LysM" evidence="2">
    <location>
        <begin position="32"/>
        <end position="70"/>
    </location>
</feature>
<feature type="chain" id="PRO_5045102970" evidence="1">
    <location>
        <begin position="25"/>
        <end position="70"/>
    </location>
</feature>
<dbReference type="EMBL" id="JBHSPF010000071">
    <property type="protein sequence ID" value="MFC5629904.1"/>
    <property type="molecule type" value="Genomic_DNA"/>
</dbReference>
<accession>A0ABW0UC55</accession>
<sequence length="70" mass="7747">MNKIVLATIILCLAIIQFHTQAFAQSTSSSFIIHEVKAGEPLWKIANKYNQTVSSIQKMNDLSTDQIVPG</sequence>
<evidence type="ECO:0000259" key="2">
    <source>
        <dbReference type="PROSITE" id="PS51782"/>
    </source>
</evidence>
<evidence type="ECO:0000313" key="4">
    <source>
        <dbReference type="Proteomes" id="UP001596143"/>
    </source>
</evidence>
<dbReference type="Gene3D" id="3.10.350.10">
    <property type="entry name" value="LysM domain"/>
    <property type="match status" value="1"/>
</dbReference>
<comment type="caution">
    <text evidence="3">The sequence shown here is derived from an EMBL/GenBank/DDBJ whole genome shotgun (WGS) entry which is preliminary data.</text>
</comment>
<evidence type="ECO:0000313" key="3">
    <source>
        <dbReference type="EMBL" id="MFC5629904.1"/>
    </source>
</evidence>
<proteinExistence type="predicted"/>
<keyword evidence="4" id="KW-1185">Reference proteome</keyword>
<organism evidence="3 4">
    <name type="scientific">Aliibacillus thermotolerans</name>
    <dbReference type="NCBI Taxonomy" id="1834418"/>
    <lineage>
        <taxon>Bacteria</taxon>
        <taxon>Bacillati</taxon>
        <taxon>Bacillota</taxon>
        <taxon>Bacilli</taxon>
        <taxon>Bacillales</taxon>
        <taxon>Bacillaceae</taxon>
        <taxon>Aliibacillus</taxon>
    </lineage>
</organism>
<dbReference type="Proteomes" id="UP001596143">
    <property type="component" value="Unassembled WGS sequence"/>
</dbReference>
<evidence type="ECO:0000256" key="1">
    <source>
        <dbReference type="SAM" id="SignalP"/>
    </source>
</evidence>
<dbReference type="CDD" id="cd00118">
    <property type="entry name" value="LysM"/>
    <property type="match status" value="1"/>
</dbReference>
<dbReference type="PROSITE" id="PS51782">
    <property type="entry name" value="LYSM"/>
    <property type="match status" value="1"/>
</dbReference>
<name>A0ABW0UC55_9BACI</name>
<gene>
    <name evidence="3" type="ORF">ACFPTR_13710</name>
</gene>
<feature type="signal peptide" evidence="1">
    <location>
        <begin position="1"/>
        <end position="24"/>
    </location>
</feature>
<dbReference type="InterPro" id="IPR018392">
    <property type="entry name" value="LysM"/>
</dbReference>
<dbReference type="SUPFAM" id="SSF54106">
    <property type="entry name" value="LysM domain"/>
    <property type="match status" value="1"/>
</dbReference>
<dbReference type="InterPro" id="IPR036779">
    <property type="entry name" value="LysM_dom_sf"/>
</dbReference>
<protein>
    <submittedName>
        <fullName evidence="3">LysM peptidoglycan-binding domain-containing protein</fullName>
    </submittedName>
</protein>
<keyword evidence="1" id="KW-0732">Signal</keyword>